<gene>
    <name evidence="2" type="primary">TPHA0M00890</name>
    <name evidence="2" type="ordered locus">TPHA_0M00890</name>
</gene>
<dbReference type="InterPro" id="IPR006083">
    <property type="entry name" value="PRK/URK"/>
</dbReference>
<dbReference type="KEGG" id="tpf:TPHA_0M00890"/>
<dbReference type="eggNOG" id="KOG4203">
    <property type="taxonomic scope" value="Eukaryota"/>
</dbReference>
<name>G8C0E9_TETPH</name>
<protein>
    <recommendedName>
        <fullName evidence="1">Phosphoribulokinase/uridine kinase domain-containing protein</fullName>
    </recommendedName>
</protein>
<sequence length="231" mass="26280">MLQNNRLENLIVSIGGGHGAGCYETSLHLKESILKMFPNSRIRVLNLDDMKDASTLNYDFTDYDFKSLHRELLKQPTEGDTTGKMKEPICINILCGGYALYDKEIRDASKLKVYLDSDADKRLINLIQTQNITQPKDLSVLLTEYLHHLREESLKYIEPTRVYADLIIPCKNESLASAILLDGINKAVEEMKTPLSLGDQETHNPLTKKTSLLNFEAERIDVQKGRYYDLA</sequence>
<dbReference type="SUPFAM" id="SSF52540">
    <property type="entry name" value="P-loop containing nucleoside triphosphate hydrolases"/>
    <property type="match status" value="1"/>
</dbReference>
<dbReference type="HOGENOM" id="CLU_021278_1_0_1"/>
<dbReference type="GO" id="GO:0016301">
    <property type="term" value="F:kinase activity"/>
    <property type="evidence" value="ECO:0007669"/>
    <property type="project" value="InterPro"/>
</dbReference>
<reference evidence="2 3" key="1">
    <citation type="journal article" date="2011" name="Proc. Natl. Acad. Sci. U.S.A.">
        <title>Evolutionary erosion of yeast sex chromosomes by mating-type switching accidents.</title>
        <authorList>
            <person name="Gordon J.L."/>
            <person name="Armisen D."/>
            <person name="Proux-Wera E."/>
            <person name="Oheigeartaigh S.S."/>
            <person name="Byrne K.P."/>
            <person name="Wolfe K.H."/>
        </authorList>
    </citation>
    <scope>NUCLEOTIDE SEQUENCE [LARGE SCALE GENOMIC DNA]</scope>
    <source>
        <strain evidence="3">ATCC 24235 / CBS 4417 / NBRC 1672 / NRRL Y-8282 / UCD 70-5</strain>
    </source>
</reference>
<dbReference type="OMA" id="EPICINI"/>
<dbReference type="EMBL" id="HE612868">
    <property type="protein sequence ID" value="CCE65664.1"/>
    <property type="molecule type" value="Genomic_DNA"/>
</dbReference>
<dbReference type="OrthoDB" id="738517at2759"/>
<feature type="domain" description="Phosphoribulokinase/uridine kinase" evidence="1">
    <location>
        <begin position="72"/>
        <end position="171"/>
    </location>
</feature>
<evidence type="ECO:0000259" key="1">
    <source>
        <dbReference type="Pfam" id="PF00485"/>
    </source>
</evidence>
<dbReference type="GO" id="GO:0005524">
    <property type="term" value="F:ATP binding"/>
    <property type="evidence" value="ECO:0007669"/>
    <property type="project" value="InterPro"/>
</dbReference>
<proteinExistence type="predicted"/>
<organism evidence="2 3">
    <name type="scientific">Tetrapisispora phaffii (strain ATCC 24235 / CBS 4417 / NBRC 1672 / NRRL Y-8282 / UCD 70-5)</name>
    <name type="common">Yeast</name>
    <name type="synonym">Fabospora phaffii</name>
    <dbReference type="NCBI Taxonomy" id="1071381"/>
    <lineage>
        <taxon>Eukaryota</taxon>
        <taxon>Fungi</taxon>
        <taxon>Dikarya</taxon>
        <taxon>Ascomycota</taxon>
        <taxon>Saccharomycotina</taxon>
        <taxon>Saccharomycetes</taxon>
        <taxon>Saccharomycetales</taxon>
        <taxon>Saccharomycetaceae</taxon>
        <taxon>Tetrapisispora</taxon>
    </lineage>
</organism>
<dbReference type="InterPro" id="IPR027417">
    <property type="entry name" value="P-loop_NTPase"/>
</dbReference>
<evidence type="ECO:0000313" key="3">
    <source>
        <dbReference type="Proteomes" id="UP000005666"/>
    </source>
</evidence>
<dbReference type="GeneID" id="11531845"/>
<accession>G8C0E9</accession>
<dbReference type="AlphaFoldDB" id="G8C0E9"/>
<dbReference type="RefSeq" id="XP_003688098.1">
    <property type="nucleotide sequence ID" value="XM_003688050.1"/>
</dbReference>
<dbReference type="Pfam" id="PF00485">
    <property type="entry name" value="PRK"/>
    <property type="match status" value="1"/>
</dbReference>
<evidence type="ECO:0000313" key="2">
    <source>
        <dbReference type="EMBL" id="CCE65664.1"/>
    </source>
</evidence>
<dbReference type="STRING" id="1071381.G8C0E9"/>
<keyword evidence="3" id="KW-1185">Reference proteome</keyword>
<dbReference type="Gene3D" id="3.40.50.300">
    <property type="entry name" value="P-loop containing nucleotide triphosphate hydrolases"/>
    <property type="match status" value="1"/>
</dbReference>
<dbReference type="Proteomes" id="UP000005666">
    <property type="component" value="Chromosome 13"/>
</dbReference>